<dbReference type="Gene3D" id="3.40.640.10">
    <property type="entry name" value="Type I PLP-dependent aspartate aminotransferase-like (Major domain)"/>
    <property type="match status" value="1"/>
</dbReference>
<dbReference type="KEGG" id="pmm:PMM1258"/>
<evidence type="ECO:0000313" key="6">
    <source>
        <dbReference type="EMBL" id="CAE19717.1"/>
    </source>
</evidence>
<dbReference type="EMBL" id="BX548174">
    <property type="protein sequence ID" value="CAE19717.1"/>
    <property type="molecule type" value="Genomic_DNA"/>
</dbReference>
<feature type="modified residue" description="N6-(pyridoxal phosphate)lysine" evidence="4">
    <location>
        <position position="198"/>
    </location>
</feature>
<evidence type="ECO:0000256" key="2">
    <source>
        <dbReference type="ARBA" id="ARBA00037999"/>
    </source>
</evidence>
<evidence type="ECO:0000256" key="1">
    <source>
        <dbReference type="ARBA" id="ARBA00022898"/>
    </source>
</evidence>
<protein>
    <submittedName>
        <fullName evidence="6">Pyridoxal-phosphate-dependent aminotransferase</fullName>
    </submittedName>
</protein>
<dbReference type="PANTHER" id="PTHR30244">
    <property type="entry name" value="TRANSAMINASE"/>
    <property type="match status" value="1"/>
</dbReference>
<dbReference type="InterPro" id="IPR000653">
    <property type="entry name" value="DegT/StrS_aminotransferase"/>
</dbReference>
<sequence>MKNFYPQQYQTDSEFNINHNYLKEQFSDYKEIFNEIEKVVRDGDFTLGQSVNDVEELIAKEASTKYAIGVGSGTDAIFLSLKALGIGPGDEVITTTYTFYATIGAIVTAGARPVFCDIKDDFNINTEEIVSKINSKTKAIIPVHWAGRSCEMEKINKIAFDNNLYVIEDACHAIQGEYKSKRCGSLGDLGCFSFHPLKNLNVWGDGGIITTSNEDLANKLKLIRNHGLINRNTCVEFAYNSRLDSIQAVIARYLIKNKLQNITHTRITNAHLLDQMLKDIPQVNHPKRFSELKEVFHLYVFKVENRDGLYQYLRENGIDAKIHYPVPMHLQPAAKTFGYKIGDFPIAEIAANQTISLPVHEFISFEQIEKMSTIIHKYYSSI</sequence>
<dbReference type="SUPFAM" id="SSF53383">
    <property type="entry name" value="PLP-dependent transferases"/>
    <property type="match status" value="1"/>
</dbReference>
<dbReference type="AlphaFoldDB" id="Q7V0J8"/>
<dbReference type="STRING" id="59919.PMM1258"/>
<reference evidence="6 7" key="1">
    <citation type="journal article" date="2003" name="Nature">
        <title>Genome divergence in two Prochlorococcus ecotypes reflects oceanic niche differentiation.</title>
        <authorList>
            <person name="Rocap G."/>
            <person name="Larimer F.W."/>
            <person name="Lamerdin J.E."/>
            <person name="Malfatti S."/>
            <person name="Chain P."/>
            <person name="Ahlgren N.A."/>
            <person name="Arellano A."/>
            <person name="Coleman M."/>
            <person name="Hauser L."/>
            <person name="Hess W.R."/>
            <person name="Johnson Z.I."/>
            <person name="Land M.L."/>
            <person name="Lindell D."/>
            <person name="Post A.F."/>
            <person name="Regala W."/>
            <person name="Shah M."/>
            <person name="Shaw S.L."/>
            <person name="Steglich C."/>
            <person name="Sullivan M.B."/>
            <person name="Ting C.S."/>
            <person name="Tolonen A."/>
            <person name="Webb E.A."/>
            <person name="Zinser E.R."/>
            <person name="Chisholm S.W."/>
        </authorList>
    </citation>
    <scope>NUCLEOTIDE SEQUENCE [LARGE SCALE GENOMIC DNA]</scope>
    <source>
        <strain evidence="7">CCMP1986 / NIES-2087 / MED4</strain>
    </source>
</reference>
<feature type="active site" description="Proton acceptor" evidence="3">
    <location>
        <position position="198"/>
    </location>
</feature>
<gene>
    <name evidence="6" type="ordered locus">PMM1258</name>
</gene>
<dbReference type="PANTHER" id="PTHR30244:SF36">
    <property type="entry name" value="3-OXO-GLUCOSE-6-PHOSPHATE:GLUTAMATE AMINOTRANSFERASE"/>
    <property type="match status" value="1"/>
</dbReference>
<evidence type="ECO:0000256" key="5">
    <source>
        <dbReference type="RuleBase" id="RU004508"/>
    </source>
</evidence>
<dbReference type="Proteomes" id="UP000001026">
    <property type="component" value="Chromosome"/>
</dbReference>
<keyword evidence="6" id="KW-0808">Transferase</keyword>
<dbReference type="eggNOG" id="COG0399">
    <property type="taxonomic scope" value="Bacteria"/>
</dbReference>
<dbReference type="GO" id="GO:0030170">
    <property type="term" value="F:pyridoxal phosphate binding"/>
    <property type="evidence" value="ECO:0007669"/>
    <property type="project" value="TreeGrafter"/>
</dbReference>
<dbReference type="CDD" id="cd00616">
    <property type="entry name" value="AHBA_syn"/>
    <property type="match status" value="1"/>
</dbReference>
<evidence type="ECO:0000256" key="3">
    <source>
        <dbReference type="PIRSR" id="PIRSR000390-1"/>
    </source>
</evidence>
<dbReference type="OrthoDB" id="9810913at2"/>
<dbReference type="InterPro" id="IPR015422">
    <property type="entry name" value="PyrdxlP-dep_Trfase_small"/>
</dbReference>
<dbReference type="GO" id="GO:0000271">
    <property type="term" value="P:polysaccharide biosynthetic process"/>
    <property type="evidence" value="ECO:0007669"/>
    <property type="project" value="TreeGrafter"/>
</dbReference>
<accession>Q7V0J8</accession>
<dbReference type="HOGENOM" id="CLU_033332_6_0_3"/>
<proteinExistence type="inferred from homology"/>
<evidence type="ECO:0000313" key="7">
    <source>
        <dbReference type="Proteomes" id="UP000001026"/>
    </source>
</evidence>
<dbReference type="InterPro" id="IPR015424">
    <property type="entry name" value="PyrdxlP-dep_Trfase"/>
</dbReference>
<organism evidence="6 7">
    <name type="scientific">Prochlorococcus marinus subsp. pastoris (strain CCMP1986 / NIES-2087 / MED4)</name>
    <dbReference type="NCBI Taxonomy" id="59919"/>
    <lineage>
        <taxon>Bacteria</taxon>
        <taxon>Bacillati</taxon>
        <taxon>Cyanobacteriota</taxon>
        <taxon>Cyanophyceae</taxon>
        <taxon>Synechococcales</taxon>
        <taxon>Prochlorococcaceae</taxon>
        <taxon>Prochlorococcus</taxon>
    </lineage>
</organism>
<dbReference type="RefSeq" id="WP_011132892.1">
    <property type="nucleotide sequence ID" value="NC_005072.1"/>
</dbReference>
<keyword evidence="1 4" id="KW-0663">Pyridoxal phosphate</keyword>
<keyword evidence="6" id="KW-0032">Aminotransferase</keyword>
<comment type="similarity">
    <text evidence="2 5">Belongs to the DegT/DnrJ/EryC1 family.</text>
</comment>
<dbReference type="Pfam" id="PF01041">
    <property type="entry name" value="DegT_DnrJ_EryC1"/>
    <property type="match status" value="1"/>
</dbReference>
<dbReference type="InterPro" id="IPR015421">
    <property type="entry name" value="PyrdxlP-dep_Trfase_major"/>
</dbReference>
<evidence type="ECO:0000256" key="4">
    <source>
        <dbReference type="PIRSR" id="PIRSR000390-2"/>
    </source>
</evidence>
<dbReference type="PIRSF" id="PIRSF000390">
    <property type="entry name" value="PLP_StrS"/>
    <property type="match status" value="1"/>
</dbReference>
<name>Q7V0J8_PROMP</name>
<dbReference type="GO" id="GO:0008483">
    <property type="term" value="F:transaminase activity"/>
    <property type="evidence" value="ECO:0007669"/>
    <property type="project" value="UniProtKB-KW"/>
</dbReference>
<dbReference type="Gene3D" id="3.90.1150.10">
    <property type="entry name" value="Aspartate Aminotransferase, domain 1"/>
    <property type="match status" value="1"/>
</dbReference>